<evidence type="ECO:0000313" key="1">
    <source>
        <dbReference type="EMBL" id="OHA03265.1"/>
    </source>
</evidence>
<dbReference type="AlphaFoldDB" id="A0A1G2KV05"/>
<dbReference type="EMBL" id="MHQN01000021">
    <property type="protein sequence ID" value="OHA03265.1"/>
    <property type="molecule type" value="Genomic_DNA"/>
</dbReference>
<dbReference type="Proteomes" id="UP000177177">
    <property type="component" value="Unassembled WGS sequence"/>
</dbReference>
<organism evidence="1 2">
    <name type="scientific">Candidatus Sungbacteria bacterium RIFCSPHIGHO2_02_FULL_53_17</name>
    <dbReference type="NCBI Taxonomy" id="1802275"/>
    <lineage>
        <taxon>Bacteria</taxon>
        <taxon>Candidatus Sungiibacteriota</taxon>
    </lineage>
</organism>
<comment type="caution">
    <text evidence="1">The sequence shown here is derived from an EMBL/GenBank/DDBJ whole genome shotgun (WGS) entry which is preliminary data.</text>
</comment>
<sequence>MAGRGSKNALLKAFFDLLTKIYEWCRVATRSFIGHIADWHATAVPSFAQVRKMRQWVRSWSMPINDLLAKFAAAGYGPRKAADYADVIGSALTFMHETDREPEEWQV</sequence>
<accession>A0A1G2KV05</accession>
<proteinExistence type="predicted"/>
<evidence type="ECO:0000313" key="2">
    <source>
        <dbReference type="Proteomes" id="UP000177177"/>
    </source>
</evidence>
<reference evidence="1 2" key="1">
    <citation type="journal article" date="2016" name="Nat. Commun.">
        <title>Thousands of microbial genomes shed light on interconnected biogeochemical processes in an aquifer system.</title>
        <authorList>
            <person name="Anantharaman K."/>
            <person name="Brown C.T."/>
            <person name="Hug L.A."/>
            <person name="Sharon I."/>
            <person name="Castelle C.J."/>
            <person name="Probst A.J."/>
            <person name="Thomas B.C."/>
            <person name="Singh A."/>
            <person name="Wilkins M.J."/>
            <person name="Karaoz U."/>
            <person name="Brodie E.L."/>
            <person name="Williams K.H."/>
            <person name="Hubbard S.S."/>
            <person name="Banfield J.F."/>
        </authorList>
    </citation>
    <scope>NUCLEOTIDE SEQUENCE [LARGE SCALE GENOMIC DNA]</scope>
</reference>
<gene>
    <name evidence="1" type="ORF">A3C92_03275</name>
</gene>
<protein>
    <submittedName>
        <fullName evidence="1">Uncharacterized protein</fullName>
    </submittedName>
</protein>
<name>A0A1G2KV05_9BACT</name>